<dbReference type="Proteomes" id="UP000002880">
    <property type="component" value="Segment"/>
</dbReference>
<sequence length="45" mass="4960">MIVFLCVLLFAVIAGWKSDSWHGSLLMGFIILALLLSILRVGGWV</sequence>
<keyword evidence="1" id="KW-1133">Transmembrane helix</keyword>
<organism evidence="2 3">
    <name type="scientific">Acinetobacter phage AP22</name>
    <dbReference type="NCBI Taxonomy" id="1187128"/>
    <lineage>
        <taxon>Viruses</taxon>
        <taxon>Duplodnaviria</taxon>
        <taxon>Heunggongvirae</taxon>
        <taxon>Uroviricota</taxon>
        <taxon>Caudoviricetes</taxon>
        <taxon>Obolenskvirus</taxon>
        <taxon>Obolenskvirus AP22</taxon>
    </lineage>
</organism>
<keyword evidence="1" id="KW-0812">Transmembrane</keyword>
<protein>
    <submittedName>
        <fullName evidence="2">Uncharacterized protein</fullName>
    </submittedName>
</protein>
<dbReference type="GeneID" id="12979087"/>
<feature type="transmembrane region" description="Helical" evidence="1">
    <location>
        <begin position="24"/>
        <end position="42"/>
    </location>
</feature>
<reference evidence="2 3" key="1">
    <citation type="submission" date="2012-05" db="EMBL/GenBank/DDBJ databases">
        <title>The genome sequence of bacteriophage AP22 lytic for Acinetobacter baumannii.</title>
        <authorList>
            <person name="Volozhantsev N.V."/>
            <person name="Popova A.V."/>
            <person name="Bogun A.G."/>
        </authorList>
    </citation>
    <scope>NUCLEOTIDE SEQUENCE [LARGE SCALE GENOMIC DNA]</scope>
</reference>
<dbReference type="EMBL" id="HE806280">
    <property type="protein sequence ID" value="CCH57719.1"/>
    <property type="molecule type" value="Genomic_DNA"/>
</dbReference>
<evidence type="ECO:0000256" key="1">
    <source>
        <dbReference type="SAM" id="Phobius"/>
    </source>
</evidence>
<dbReference type="RefSeq" id="YP_006383761.1">
    <property type="nucleotide sequence ID" value="NC_017984.1"/>
</dbReference>
<keyword evidence="1" id="KW-0472">Membrane</keyword>
<evidence type="ECO:0000313" key="3">
    <source>
        <dbReference type="Proteomes" id="UP000002880"/>
    </source>
</evidence>
<dbReference type="KEGG" id="vg:12979087"/>
<accession>I2GUB8</accession>
<proteinExistence type="predicted"/>
<keyword evidence="3" id="KW-1185">Reference proteome</keyword>
<reference evidence="2 3" key="2">
    <citation type="submission" date="2012-05" db="EMBL/GenBank/DDBJ databases">
        <authorList>
            <person name="Volozhantsev N."/>
        </authorList>
    </citation>
    <scope>NUCLEOTIDE SEQUENCE [LARGE SCALE GENOMIC DNA]</scope>
</reference>
<name>I2GUB8_9CAUD</name>
<evidence type="ECO:0000313" key="2">
    <source>
        <dbReference type="EMBL" id="CCH57719.1"/>
    </source>
</evidence>